<organism evidence="2 3">
    <name type="scientific">Micromonospora orduensis</name>
    <dbReference type="NCBI Taxonomy" id="1420891"/>
    <lineage>
        <taxon>Bacteria</taxon>
        <taxon>Bacillati</taxon>
        <taxon>Actinomycetota</taxon>
        <taxon>Actinomycetes</taxon>
        <taxon>Micromonosporales</taxon>
        <taxon>Micromonosporaceae</taxon>
        <taxon>Micromonospora</taxon>
    </lineage>
</organism>
<name>A0A5C4QNH4_9ACTN</name>
<dbReference type="PANTHER" id="PTHR34988">
    <property type="entry name" value="PROTEIN, PUTATIVE-RELATED"/>
    <property type="match status" value="1"/>
</dbReference>
<keyword evidence="3" id="KW-1185">Reference proteome</keyword>
<dbReference type="SUPFAM" id="SSF117856">
    <property type="entry name" value="AF0104/ALDC/Ptd012-like"/>
    <property type="match status" value="1"/>
</dbReference>
<dbReference type="PROSITE" id="PS51742">
    <property type="entry name" value="PPC"/>
    <property type="match status" value="1"/>
</dbReference>
<keyword evidence="2" id="KW-0238">DNA-binding</keyword>
<dbReference type="EMBL" id="VDFY01000154">
    <property type="protein sequence ID" value="TNH28642.1"/>
    <property type="molecule type" value="Genomic_DNA"/>
</dbReference>
<sequence length="146" mass="15806">MRTQELHQPTGRVLVVVCDPGEEPVGVIGAALHRYDLRAGRVTAVGGFQEAEVGWFDRQARDYRRIPVRQQVEVLSLVGDVAAHQDEPVLHVHAVLGREDGSTVGGHLLSARVWPTLEVIVSEVAPELSKRVDPETGLALVAGPGR</sequence>
<evidence type="ECO:0000259" key="1">
    <source>
        <dbReference type="PROSITE" id="PS51742"/>
    </source>
</evidence>
<protein>
    <submittedName>
        <fullName evidence="2">DNA-binding protein</fullName>
    </submittedName>
</protein>
<comment type="caution">
    <text evidence="2">The sequence shown here is derived from an EMBL/GenBank/DDBJ whole genome shotgun (WGS) entry which is preliminary data.</text>
</comment>
<accession>A0A5C4QNH4</accession>
<reference evidence="2 3" key="1">
    <citation type="submission" date="2019-06" db="EMBL/GenBank/DDBJ databases">
        <title>Micromonospora ordensis sp. nov., isolated from deep marine sediment.</title>
        <authorList>
            <person name="Veyisoglu A."/>
            <person name="Carro L."/>
            <person name="Klenk H.-P."/>
            <person name="Sahin N."/>
        </authorList>
    </citation>
    <scope>NUCLEOTIDE SEQUENCE [LARGE SCALE GENOMIC DNA]</scope>
    <source>
        <strain evidence="2 3">S2509</strain>
    </source>
</reference>
<evidence type="ECO:0000313" key="2">
    <source>
        <dbReference type="EMBL" id="TNH28642.1"/>
    </source>
</evidence>
<dbReference type="Pfam" id="PF03479">
    <property type="entry name" value="PCC"/>
    <property type="match status" value="1"/>
</dbReference>
<dbReference type="InterPro" id="IPR005175">
    <property type="entry name" value="PPC_dom"/>
</dbReference>
<dbReference type="AlphaFoldDB" id="A0A5C4QNH4"/>
<dbReference type="OrthoDB" id="9798999at2"/>
<evidence type="ECO:0000313" key="3">
    <source>
        <dbReference type="Proteomes" id="UP000306145"/>
    </source>
</evidence>
<feature type="domain" description="PPC" evidence="1">
    <location>
        <begin position="8"/>
        <end position="144"/>
    </location>
</feature>
<gene>
    <name evidence="2" type="ORF">FHG89_14485</name>
</gene>
<dbReference type="Gene3D" id="3.30.1330.80">
    <property type="entry name" value="Hypothetical protein, similar to alpha- acetolactate decarboxylase, domain 2"/>
    <property type="match status" value="1"/>
</dbReference>
<dbReference type="RefSeq" id="WP_139584901.1">
    <property type="nucleotide sequence ID" value="NZ_VDFY01000154.1"/>
</dbReference>
<dbReference type="GO" id="GO:0003677">
    <property type="term" value="F:DNA binding"/>
    <property type="evidence" value="ECO:0007669"/>
    <property type="project" value="UniProtKB-KW"/>
</dbReference>
<dbReference type="CDD" id="cd11378">
    <property type="entry name" value="DUF296"/>
    <property type="match status" value="1"/>
</dbReference>
<proteinExistence type="predicted"/>
<dbReference type="PANTHER" id="PTHR34988:SF1">
    <property type="entry name" value="DNA-BINDING PROTEIN"/>
    <property type="match status" value="1"/>
</dbReference>
<dbReference type="Proteomes" id="UP000306145">
    <property type="component" value="Unassembled WGS sequence"/>
</dbReference>